<feature type="DNA-binding region" description="Homeobox" evidence="16">
    <location>
        <begin position="3"/>
        <end position="33"/>
    </location>
</feature>
<dbReference type="InterPro" id="IPR009057">
    <property type="entry name" value="Homeodomain-like_sf"/>
</dbReference>
<evidence type="ECO:0000256" key="11">
    <source>
        <dbReference type="ARBA" id="ARBA00023163"/>
    </source>
</evidence>
<comment type="caution">
    <text evidence="17">Lacks conserved residue(s) required for the propagation of feature annotation.</text>
</comment>
<evidence type="ECO:0000256" key="12">
    <source>
        <dbReference type="ARBA" id="ARBA00023242"/>
    </source>
</evidence>
<feature type="domain" description="OAR" evidence="21">
    <location>
        <begin position="168"/>
        <end position="181"/>
    </location>
</feature>
<dbReference type="Pfam" id="PF01477">
    <property type="entry name" value="PLAT"/>
    <property type="match status" value="1"/>
</dbReference>
<dbReference type="InterPro" id="IPR029058">
    <property type="entry name" value="AB_hydrolase_fold"/>
</dbReference>
<dbReference type="AlphaFoldDB" id="A0A0P7V6I6"/>
<dbReference type="InterPro" id="IPR000734">
    <property type="entry name" value="TAG_lipase"/>
</dbReference>
<evidence type="ECO:0000256" key="4">
    <source>
        <dbReference type="ARBA" id="ARBA00010701"/>
    </source>
</evidence>
<dbReference type="Gene3D" id="1.10.10.60">
    <property type="entry name" value="Homeodomain-like"/>
    <property type="match status" value="1"/>
</dbReference>
<evidence type="ECO:0000256" key="2">
    <source>
        <dbReference type="ARBA" id="ARBA00004613"/>
    </source>
</evidence>
<keyword evidence="9 16" id="KW-0371">Homeobox</keyword>
<dbReference type="SUPFAM" id="SSF53474">
    <property type="entry name" value="alpha/beta-Hydrolases"/>
    <property type="match status" value="1"/>
</dbReference>
<evidence type="ECO:0000259" key="20">
    <source>
        <dbReference type="PROSITE" id="PS50095"/>
    </source>
</evidence>
<dbReference type="InterPro" id="IPR017970">
    <property type="entry name" value="Homeobox_CS"/>
</dbReference>
<dbReference type="FunFam" id="3.40.50.1820:FF:000033">
    <property type="entry name" value="Pancreatic triacylglycerol lipase"/>
    <property type="match status" value="1"/>
</dbReference>
<dbReference type="PROSITE" id="PS50095">
    <property type="entry name" value="PLAT"/>
    <property type="match status" value="1"/>
</dbReference>
<dbReference type="GO" id="GO:0006629">
    <property type="term" value="P:lipid metabolic process"/>
    <property type="evidence" value="ECO:0007669"/>
    <property type="project" value="InterPro"/>
</dbReference>
<evidence type="ECO:0000256" key="6">
    <source>
        <dbReference type="ARBA" id="ARBA00022525"/>
    </source>
</evidence>
<dbReference type="GO" id="GO:0000978">
    <property type="term" value="F:RNA polymerase II cis-regulatory region sequence-specific DNA binding"/>
    <property type="evidence" value="ECO:0007669"/>
    <property type="project" value="TreeGrafter"/>
</dbReference>
<evidence type="ECO:0000256" key="7">
    <source>
        <dbReference type="ARBA" id="ARBA00023015"/>
    </source>
</evidence>
<dbReference type="Pfam" id="PF00046">
    <property type="entry name" value="Homeodomain"/>
    <property type="match status" value="1"/>
</dbReference>
<organism evidence="22 23">
    <name type="scientific">Scleropages formosus</name>
    <name type="common">Asian bonytongue</name>
    <name type="synonym">Osteoglossum formosum</name>
    <dbReference type="NCBI Taxonomy" id="113540"/>
    <lineage>
        <taxon>Eukaryota</taxon>
        <taxon>Metazoa</taxon>
        <taxon>Chordata</taxon>
        <taxon>Craniata</taxon>
        <taxon>Vertebrata</taxon>
        <taxon>Euteleostomi</taxon>
        <taxon>Actinopterygii</taxon>
        <taxon>Neopterygii</taxon>
        <taxon>Teleostei</taxon>
        <taxon>Osteoglossocephala</taxon>
        <taxon>Osteoglossomorpha</taxon>
        <taxon>Osteoglossiformes</taxon>
        <taxon>Osteoglossidae</taxon>
        <taxon>Scleropages</taxon>
    </lineage>
</organism>
<dbReference type="InterPro" id="IPR036392">
    <property type="entry name" value="PLAT/LH2_dom_sf"/>
</dbReference>
<dbReference type="InterPro" id="IPR001024">
    <property type="entry name" value="PLAT/LH2_dom"/>
</dbReference>
<evidence type="ECO:0000259" key="19">
    <source>
        <dbReference type="PROSITE" id="PS50071"/>
    </source>
</evidence>
<comment type="similarity">
    <text evidence="4">Belongs to the AB hydrolase superfamily. Lipase family.</text>
</comment>
<comment type="caution">
    <text evidence="22">The sequence shown here is derived from an EMBL/GenBank/DDBJ whole genome shotgun (WGS) entry which is preliminary data.</text>
</comment>
<keyword evidence="8 16" id="KW-0238">DNA-binding</keyword>
<dbReference type="InterPro" id="IPR002331">
    <property type="entry name" value="Lipase_panc"/>
</dbReference>
<feature type="non-terminal residue" evidence="22">
    <location>
        <position position="580"/>
    </location>
</feature>
<dbReference type="PROSITE" id="PS00027">
    <property type="entry name" value="HOMEOBOX_1"/>
    <property type="match status" value="1"/>
</dbReference>
<evidence type="ECO:0000256" key="16">
    <source>
        <dbReference type="PROSITE-ProRule" id="PRU00108"/>
    </source>
</evidence>
<dbReference type="EMBL" id="JARO02000744">
    <property type="protein sequence ID" value="KPP77541.1"/>
    <property type="molecule type" value="Genomic_DNA"/>
</dbReference>
<dbReference type="InterPro" id="IPR001356">
    <property type="entry name" value="HD"/>
</dbReference>
<comment type="subcellular location">
    <subcellularLocation>
        <location evidence="1 16 18">Nucleus</location>
    </subcellularLocation>
    <subcellularLocation>
        <location evidence="2">Secreted</location>
    </subcellularLocation>
</comment>
<evidence type="ECO:0000256" key="17">
    <source>
        <dbReference type="PROSITE-ProRule" id="PRU00152"/>
    </source>
</evidence>
<evidence type="ECO:0000256" key="10">
    <source>
        <dbReference type="ARBA" id="ARBA00023157"/>
    </source>
</evidence>
<dbReference type="InterPro" id="IPR033906">
    <property type="entry name" value="Lipase_N"/>
</dbReference>
<feature type="domain" description="Homeobox" evidence="19">
    <location>
        <begin position="1"/>
        <end position="32"/>
    </location>
</feature>
<dbReference type="GO" id="GO:0004806">
    <property type="term" value="F:triacylglycerol lipase activity"/>
    <property type="evidence" value="ECO:0007669"/>
    <property type="project" value="InterPro"/>
</dbReference>
<dbReference type="Proteomes" id="UP000034805">
    <property type="component" value="Unassembled WGS sequence"/>
</dbReference>
<dbReference type="InterPro" id="IPR003654">
    <property type="entry name" value="OAR_dom"/>
</dbReference>
<evidence type="ECO:0000256" key="15">
    <source>
        <dbReference type="ARBA" id="ARBA00042848"/>
    </source>
</evidence>
<keyword evidence="6" id="KW-0964">Secreted</keyword>
<gene>
    <name evidence="22" type="ORF">Z043_103029</name>
</gene>
<comment type="similarity">
    <text evidence="3">Belongs to the paired homeobox family. Bicoid subfamily.</text>
</comment>
<dbReference type="ESTHER" id="9tele-a0a0p7v6i6">
    <property type="family name" value="Pancreatic_lipase"/>
</dbReference>
<evidence type="ECO:0000256" key="8">
    <source>
        <dbReference type="ARBA" id="ARBA00023125"/>
    </source>
</evidence>
<evidence type="ECO:0000259" key="21">
    <source>
        <dbReference type="PROSITE" id="PS50803"/>
    </source>
</evidence>
<name>A0A0P7V6I6_SCLFO</name>
<dbReference type="Pfam" id="PF00151">
    <property type="entry name" value="Lipase"/>
    <property type="match status" value="1"/>
</dbReference>
<protein>
    <recommendedName>
        <fullName evidence="13">Pituitary homeobox 3</fullName>
    </recommendedName>
    <alternativeName>
        <fullName evidence="14">Homeobox protein PITX3</fullName>
    </alternativeName>
    <alternativeName>
        <fullName evidence="15">Paired-like homeodomain transcription factor 3</fullName>
    </alternativeName>
</protein>
<dbReference type="Gene3D" id="3.40.50.1820">
    <property type="entry name" value="alpha/beta hydrolase"/>
    <property type="match status" value="1"/>
</dbReference>
<dbReference type="SUPFAM" id="SSF49723">
    <property type="entry name" value="Lipase/lipooxygenase domain (PLAT/LH2 domain)"/>
    <property type="match status" value="1"/>
</dbReference>
<keyword evidence="5" id="KW-0217">Developmental protein</keyword>
<proteinExistence type="inferred from homology"/>
<reference evidence="22 23" key="1">
    <citation type="submission" date="2015-08" db="EMBL/GenBank/DDBJ databases">
        <title>The genome of the Asian arowana (Scleropages formosus).</title>
        <authorList>
            <person name="Tan M.H."/>
            <person name="Gan H.M."/>
            <person name="Croft L.J."/>
            <person name="Austin C.M."/>
        </authorList>
    </citation>
    <scope>NUCLEOTIDE SEQUENCE [LARGE SCALE GENOMIC DNA]</scope>
    <source>
        <strain evidence="22">Aro1</strain>
    </source>
</reference>
<evidence type="ECO:0000256" key="5">
    <source>
        <dbReference type="ARBA" id="ARBA00022473"/>
    </source>
</evidence>
<dbReference type="PROSITE" id="PS50803">
    <property type="entry name" value="OAR"/>
    <property type="match status" value="1"/>
</dbReference>
<dbReference type="PANTHER" id="PTHR45882:SF2">
    <property type="entry name" value="PITUITARY HOMEOBOX 3"/>
    <property type="match status" value="1"/>
</dbReference>
<evidence type="ECO:0000256" key="1">
    <source>
        <dbReference type="ARBA" id="ARBA00004123"/>
    </source>
</evidence>
<evidence type="ECO:0000256" key="3">
    <source>
        <dbReference type="ARBA" id="ARBA00006503"/>
    </source>
</evidence>
<evidence type="ECO:0000313" key="23">
    <source>
        <dbReference type="Proteomes" id="UP000034805"/>
    </source>
</evidence>
<dbReference type="PROSITE" id="PS50071">
    <property type="entry name" value="HOMEOBOX_2"/>
    <property type="match status" value="1"/>
</dbReference>
<feature type="domain" description="PLAT" evidence="20">
    <location>
        <begin position="489"/>
        <end position="580"/>
    </location>
</feature>
<keyword evidence="10" id="KW-1015">Disulfide bond</keyword>
<dbReference type="GO" id="GO:0005576">
    <property type="term" value="C:extracellular region"/>
    <property type="evidence" value="ECO:0007669"/>
    <property type="project" value="UniProtKB-SubCell"/>
</dbReference>
<evidence type="ECO:0000256" key="14">
    <source>
        <dbReference type="ARBA" id="ARBA00041928"/>
    </source>
</evidence>
<accession>A0A0P7V6I6</accession>
<keyword evidence="7" id="KW-0805">Transcription regulation</keyword>
<dbReference type="CDD" id="cd00086">
    <property type="entry name" value="homeodomain"/>
    <property type="match status" value="1"/>
</dbReference>
<dbReference type="SUPFAM" id="SSF46689">
    <property type="entry name" value="Homeodomain-like"/>
    <property type="match status" value="1"/>
</dbReference>
<dbReference type="CDD" id="cd00707">
    <property type="entry name" value="Pancreat_lipase_like"/>
    <property type="match status" value="1"/>
</dbReference>
<dbReference type="InterPro" id="IPR013818">
    <property type="entry name" value="Lipase"/>
</dbReference>
<dbReference type="PRINTS" id="PR00823">
    <property type="entry name" value="PANCLIPASE"/>
</dbReference>
<dbReference type="Pfam" id="PF03826">
    <property type="entry name" value="OAR"/>
    <property type="match status" value="1"/>
</dbReference>
<dbReference type="GO" id="GO:0009653">
    <property type="term" value="P:anatomical structure morphogenesis"/>
    <property type="evidence" value="ECO:0007669"/>
    <property type="project" value="TreeGrafter"/>
</dbReference>
<evidence type="ECO:0000256" key="13">
    <source>
        <dbReference type="ARBA" id="ARBA00039558"/>
    </source>
</evidence>
<evidence type="ECO:0000313" key="22">
    <source>
        <dbReference type="EMBL" id="KPP77541.1"/>
    </source>
</evidence>
<keyword evidence="12 16" id="KW-0539">Nucleus</keyword>
<dbReference type="PRINTS" id="PR00821">
    <property type="entry name" value="TAGLIPASE"/>
</dbReference>
<sequence length="580" mass="64456">MSTREEIAVWTNLTEARVRVWFKNRRAKWRKRERNQQAELCKNGFGTQFNGLMQPYDDVYSGYSYNNWATKGLASSPLSAKSFPFFNSMNVSPLSSQPMFSPPSSISSMNMAPSMVPSAVTGVPGSGLNNLGNLNNLSSPALNSAVSASACPYAGAAAPYVYRDTCNSSLASLRLKAKQHANFAYPAVQNPVSNLSPCQYAVDRPEIATDKDILQASNYDGSKMTRFITHGFIDQGDENWLLDMCRVEDINCICVDWKRGGRTSYTQSANNIRVIGAQLAYMIELFQTIYQQKPNTIHIIGHSLGAHLAGETGRRIPNLARITGLDPAEPYFQGCPILVRLDPSDANFVDVIHTDSLPVIPYMGFGMSQAIGHLDFYPNRGEHMPGCDKNVISQIVDIDGIWEGTRDFVACNHLRSYKYYNGSILNPEGFLGYPCSNGDVFDEFGRCFPCADGACPFMGHHADKFHVPNGQEKLKFYLNTGDARPFGRYRYLLTVTIAGDRTVTGTMKVALYGTNGNTRQHEIHNGLLSPGKTYEAYIDAESDMDEVTRMKFIWSNKVINPLLPKFGATKMVLQRGKDRR</sequence>
<keyword evidence="11" id="KW-0804">Transcription</keyword>
<dbReference type="Gene3D" id="2.60.60.20">
    <property type="entry name" value="PLAT/LH2 domain"/>
    <property type="match status" value="1"/>
</dbReference>
<dbReference type="PANTHER" id="PTHR45882">
    <property type="entry name" value="PITUITARY HOMEOBOX HOMOLOG PTX1"/>
    <property type="match status" value="1"/>
</dbReference>
<evidence type="ECO:0000256" key="18">
    <source>
        <dbReference type="RuleBase" id="RU000682"/>
    </source>
</evidence>
<dbReference type="GO" id="GO:0005634">
    <property type="term" value="C:nucleus"/>
    <property type="evidence" value="ECO:0007669"/>
    <property type="project" value="UniProtKB-SubCell"/>
</dbReference>
<dbReference type="STRING" id="113540.ENSSFOP00015069940"/>
<evidence type="ECO:0000256" key="9">
    <source>
        <dbReference type="ARBA" id="ARBA00023155"/>
    </source>
</evidence>
<dbReference type="GO" id="GO:0000981">
    <property type="term" value="F:DNA-binding transcription factor activity, RNA polymerase II-specific"/>
    <property type="evidence" value="ECO:0007669"/>
    <property type="project" value="InterPro"/>
</dbReference>